<comment type="cofactor">
    <cofactor evidence="2">
        <name>Mg(2+)</name>
        <dbReference type="ChEBI" id="CHEBI:18420"/>
    </cofactor>
</comment>
<dbReference type="PROSITE" id="PS51462">
    <property type="entry name" value="NUDIX"/>
    <property type="match status" value="1"/>
</dbReference>
<proteinExistence type="predicted"/>
<dbReference type="PANTHER" id="PTHR12992">
    <property type="entry name" value="NUDIX HYDROLASE"/>
    <property type="match status" value="1"/>
</dbReference>
<evidence type="ECO:0000259" key="7">
    <source>
        <dbReference type="PROSITE" id="PS51462"/>
    </source>
</evidence>
<dbReference type="InterPro" id="IPR045121">
    <property type="entry name" value="CoAse"/>
</dbReference>
<evidence type="ECO:0000256" key="5">
    <source>
        <dbReference type="ARBA" id="ARBA00022842"/>
    </source>
</evidence>
<keyword evidence="6" id="KW-0464">Manganese</keyword>
<evidence type="ECO:0000256" key="1">
    <source>
        <dbReference type="ARBA" id="ARBA00001936"/>
    </source>
</evidence>
<evidence type="ECO:0000256" key="4">
    <source>
        <dbReference type="ARBA" id="ARBA00022801"/>
    </source>
</evidence>
<keyword evidence="9" id="KW-1185">Reference proteome</keyword>
<reference evidence="8 9" key="1">
    <citation type="submission" date="2017-11" db="EMBL/GenBank/DDBJ databases">
        <title>Bacillus camelliae sp. nov., isolated from pu'er tea.</title>
        <authorList>
            <person name="Niu L."/>
        </authorList>
    </citation>
    <scope>NUCLEOTIDE SEQUENCE [LARGE SCALE GENOMIC DNA]</scope>
    <source>
        <strain evidence="8 9">7578-1</strain>
    </source>
</reference>
<feature type="domain" description="Nudix hydrolase" evidence="7">
    <location>
        <begin position="23"/>
        <end position="156"/>
    </location>
</feature>
<dbReference type="AlphaFoldDB" id="A0A2N3LKF9"/>
<dbReference type="CDD" id="cd03426">
    <property type="entry name" value="NUDIX_CoAse_Nudt7"/>
    <property type="match status" value="1"/>
</dbReference>
<comment type="cofactor">
    <cofactor evidence="1">
        <name>Mn(2+)</name>
        <dbReference type="ChEBI" id="CHEBI:29035"/>
    </cofactor>
</comment>
<protein>
    <submittedName>
        <fullName evidence="8">Coenzyme A pyrophosphatase</fullName>
    </submittedName>
</protein>
<organism evidence="8 9">
    <name type="scientific">Heyndrickxia camelliae</name>
    <dbReference type="NCBI Taxonomy" id="1707093"/>
    <lineage>
        <taxon>Bacteria</taxon>
        <taxon>Bacillati</taxon>
        <taxon>Bacillota</taxon>
        <taxon>Bacilli</taxon>
        <taxon>Bacillales</taxon>
        <taxon>Bacillaceae</taxon>
        <taxon>Heyndrickxia</taxon>
    </lineage>
</organism>
<name>A0A2N3LKF9_9BACI</name>
<gene>
    <name evidence="8" type="ORF">CWO92_09875</name>
</gene>
<dbReference type="Gene3D" id="3.90.79.10">
    <property type="entry name" value="Nucleoside Triphosphate Pyrophosphohydrolase"/>
    <property type="match status" value="1"/>
</dbReference>
<dbReference type="SUPFAM" id="SSF55811">
    <property type="entry name" value="Nudix"/>
    <property type="match status" value="1"/>
</dbReference>
<evidence type="ECO:0000256" key="6">
    <source>
        <dbReference type="ARBA" id="ARBA00023211"/>
    </source>
</evidence>
<evidence type="ECO:0000313" key="8">
    <source>
        <dbReference type="EMBL" id="PKR85067.1"/>
    </source>
</evidence>
<dbReference type="Proteomes" id="UP000233440">
    <property type="component" value="Unassembled WGS sequence"/>
</dbReference>
<keyword evidence="5" id="KW-0460">Magnesium</keyword>
<dbReference type="GO" id="GO:0010945">
    <property type="term" value="F:coenzyme A diphosphatase activity"/>
    <property type="evidence" value="ECO:0007669"/>
    <property type="project" value="InterPro"/>
</dbReference>
<dbReference type="OrthoDB" id="9802805at2"/>
<sequence length="205" mass="23828">MDLEKIKSTLQNRVPTIWGTQNFIKYAVLLPIIKKENELHLMLEVRALSLRRQPGEICFPGGKMDSGDKNEQYTAIRETSEELGISTERISIIAPLDYSVSPFGTIIYPFVGFISEHEKLHPNSSEVEEVFTVPLSHFLSNPPDCFKVHFKAAPEENFPYEHIRGGEKYNWQTRHMDEYFYYYQDHVIWGLTASIIKQFVDLIKQ</sequence>
<evidence type="ECO:0000256" key="2">
    <source>
        <dbReference type="ARBA" id="ARBA00001946"/>
    </source>
</evidence>
<keyword evidence="3" id="KW-0479">Metal-binding</keyword>
<dbReference type="PANTHER" id="PTHR12992:SF11">
    <property type="entry name" value="MITOCHONDRIAL COENZYME A DIPHOSPHATASE NUDT8"/>
    <property type="match status" value="1"/>
</dbReference>
<dbReference type="Pfam" id="PF00293">
    <property type="entry name" value="NUDIX"/>
    <property type="match status" value="1"/>
</dbReference>
<accession>A0A2N3LKF9</accession>
<dbReference type="EMBL" id="PIQO01000006">
    <property type="protein sequence ID" value="PKR85067.1"/>
    <property type="molecule type" value="Genomic_DNA"/>
</dbReference>
<dbReference type="InterPro" id="IPR015797">
    <property type="entry name" value="NUDIX_hydrolase-like_dom_sf"/>
</dbReference>
<evidence type="ECO:0000256" key="3">
    <source>
        <dbReference type="ARBA" id="ARBA00022723"/>
    </source>
</evidence>
<dbReference type="InterPro" id="IPR000086">
    <property type="entry name" value="NUDIX_hydrolase_dom"/>
</dbReference>
<dbReference type="RefSeq" id="WP_101354048.1">
    <property type="nucleotide sequence ID" value="NZ_PIQO01000006.1"/>
</dbReference>
<keyword evidence="4" id="KW-0378">Hydrolase</keyword>
<comment type="caution">
    <text evidence="8">The sequence shown here is derived from an EMBL/GenBank/DDBJ whole genome shotgun (WGS) entry which is preliminary data.</text>
</comment>
<dbReference type="GO" id="GO:0046872">
    <property type="term" value="F:metal ion binding"/>
    <property type="evidence" value="ECO:0007669"/>
    <property type="project" value="UniProtKB-KW"/>
</dbReference>
<evidence type="ECO:0000313" key="9">
    <source>
        <dbReference type="Proteomes" id="UP000233440"/>
    </source>
</evidence>